<name>A0AAN8XH81_HALRR</name>
<feature type="non-terminal residue" evidence="3">
    <location>
        <position position="109"/>
    </location>
</feature>
<protein>
    <submittedName>
        <fullName evidence="3">Uncharacterized protein</fullName>
    </submittedName>
</protein>
<evidence type="ECO:0000313" key="4">
    <source>
        <dbReference type="Proteomes" id="UP001381693"/>
    </source>
</evidence>
<feature type="transmembrane region" description="Helical" evidence="2">
    <location>
        <begin position="6"/>
        <end position="32"/>
    </location>
</feature>
<dbReference type="Proteomes" id="UP001381693">
    <property type="component" value="Unassembled WGS sequence"/>
</dbReference>
<organism evidence="3 4">
    <name type="scientific">Halocaridina rubra</name>
    <name type="common">Hawaiian red shrimp</name>
    <dbReference type="NCBI Taxonomy" id="373956"/>
    <lineage>
        <taxon>Eukaryota</taxon>
        <taxon>Metazoa</taxon>
        <taxon>Ecdysozoa</taxon>
        <taxon>Arthropoda</taxon>
        <taxon>Crustacea</taxon>
        <taxon>Multicrustacea</taxon>
        <taxon>Malacostraca</taxon>
        <taxon>Eumalacostraca</taxon>
        <taxon>Eucarida</taxon>
        <taxon>Decapoda</taxon>
        <taxon>Pleocyemata</taxon>
        <taxon>Caridea</taxon>
        <taxon>Atyoidea</taxon>
        <taxon>Atyidae</taxon>
        <taxon>Halocaridina</taxon>
    </lineage>
</organism>
<gene>
    <name evidence="3" type="ORF">SK128_007844</name>
</gene>
<proteinExistence type="predicted"/>
<keyword evidence="4" id="KW-1185">Reference proteome</keyword>
<dbReference type="EMBL" id="JAXCGZ010002272">
    <property type="protein sequence ID" value="KAK7084106.1"/>
    <property type="molecule type" value="Genomic_DNA"/>
</dbReference>
<keyword evidence="2" id="KW-0472">Membrane</keyword>
<reference evidence="3 4" key="1">
    <citation type="submission" date="2023-11" db="EMBL/GenBank/DDBJ databases">
        <title>Halocaridina rubra genome assembly.</title>
        <authorList>
            <person name="Smith C."/>
        </authorList>
    </citation>
    <scope>NUCLEOTIDE SEQUENCE [LARGE SCALE GENOMIC DNA]</scope>
    <source>
        <strain evidence="3">EP-1</strain>
        <tissue evidence="3">Whole</tissue>
    </source>
</reference>
<feature type="region of interest" description="Disordered" evidence="1">
    <location>
        <begin position="42"/>
        <end position="81"/>
    </location>
</feature>
<evidence type="ECO:0000256" key="1">
    <source>
        <dbReference type="SAM" id="MobiDB-lite"/>
    </source>
</evidence>
<keyword evidence="2" id="KW-0812">Transmembrane</keyword>
<sequence>MTLKDSFRFCIYIILPLCSLFFLTVLSGYTYTGKDVRKSLRRGRLPNNKHPSGLNLSKNGATQLSGPENVKNHVDLPRTPMNKTPTETNILIYNRVPKCGTTTLQYLLD</sequence>
<dbReference type="AlphaFoldDB" id="A0AAN8XH81"/>
<accession>A0AAN8XH81</accession>
<evidence type="ECO:0000313" key="3">
    <source>
        <dbReference type="EMBL" id="KAK7084106.1"/>
    </source>
</evidence>
<feature type="compositionally biased region" description="Polar residues" evidence="1">
    <location>
        <begin position="54"/>
        <end position="66"/>
    </location>
</feature>
<evidence type="ECO:0000256" key="2">
    <source>
        <dbReference type="SAM" id="Phobius"/>
    </source>
</evidence>
<keyword evidence="2" id="KW-1133">Transmembrane helix</keyword>
<comment type="caution">
    <text evidence="3">The sequence shown here is derived from an EMBL/GenBank/DDBJ whole genome shotgun (WGS) entry which is preliminary data.</text>
</comment>